<reference evidence="6 7" key="1">
    <citation type="submission" date="2015-04" db="EMBL/GenBank/DDBJ databases">
        <authorList>
            <person name="Syromyatnikov M.Y."/>
            <person name="Popov V.N."/>
        </authorList>
    </citation>
    <scope>NUCLEOTIDE SEQUENCE [LARGE SCALE GENOMIC DNA]</scope>
    <source>
        <strain evidence="6 7">CECT 5292</strain>
    </source>
</reference>
<dbReference type="Pfam" id="PF00589">
    <property type="entry name" value="Phage_integrase"/>
    <property type="match status" value="1"/>
</dbReference>
<dbReference type="RefSeq" id="WP_048598320.1">
    <property type="nucleotide sequence ID" value="NZ_CVPC01000004.1"/>
</dbReference>
<keyword evidence="2" id="KW-0229">DNA integration</keyword>
<dbReference type="InterPro" id="IPR011010">
    <property type="entry name" value="DNA_brk_join_enz"/>
</dbReference>
<evidence type="ECO:0000259" key="5">
    <source>
        <dbReference type="PROSITE" id="PS51898"/>
    </source>
</evidence>
<name>A0A0U1NK94_9RHOB</name>
<dbReference type="GO" id="GO:0006310">
    <property type="term" value="P:DNA recombination"/>
    <property type="evidence" value="ECO:0007669"/>
    <property type="project" value="UniProtKB-KW"/>
</dbReference>
<dbReference type="GO" id="GO:0015074">
    <property type="term" value="P:DNA integration"/>
    <property type="evidence" value="ECO:0007669"/>
    <property type="project" value="UniProtKB-KW"/>
</dbReference>
<dbReference type="Gene3D" id="1.10.443.10">
    <property type="entry name" value="Intergrase catalytic core"/>
    <property type="match status" value="1"/>
</dbReference>
<dbReference type="InterPro" id="IPR013762">
    <property type="entry name" value="Integrase-like_cat_sf"/>
</dbReference>
<dbReference type="PROSITE" id="PS51898">
    <property type="entry name" value="TYR_RECOMBINASE"/>
    <property type="match status" value="1"/>
</dbReference>
<keyword evidence="3" id="KW-0238">DNA-binding</keyword>
<feature type="domain" description="Tyr recombinase" evidence="5">
    <location>
        <begin position="2"/>
        <end position="186"/>
    </location>
</feature>
<dbReference type="CDD" id="cd00397">
    <property type="entry name" value="DNA_BRE_C"/>
    <property type="match status" value="1"/>
</dbReference>
<dbReference type="InterPro" id="IPR002104">
    <property type="entry name" value="Integrase_catalytic"/>
</dbReference>
<evidence type="ECO:0000256" key="2">
    <source>
        <dbReference type="ARBA" id="ARBA00022908"/>
    </source>
</evidence>
<dbReference type="EMBL" id="CVQV01000004">
    <property type="protein sequence ID" value="CRK74903.1"/>
    <property type="molecule type" value="Genomic_DNA"/>
</dbReference>
<dbReference type="PANTHER" id="PTHR30349:SF41">
    <property type="entry name" value="INTEGRASE_RECOMBINASE PROTEIN MJ0367-RELATED"/>
    <property type="match status" value="1"/>
</dbReference>
<keyword evidence="7" id="KW-1185">Reference proteome</keyword>
<dbReference type="GO" id="GO:0003677">
    <property type="term" value="F:DNA binding"/>
    <property type="evidence" value="ECO:0007669"/>
    <property type="project" value="UniProtKB-KW"/>
</dbReference>
<sequence length="188" mass="21054">MRQAQTLNDAQLRRVIQYCRSRRHPVRDETIILTSFYAGLRAKEIAALTVGNVFDEAGSVRTQFILKADQSKGGHTRTVYLNQRLRKALVEYSASIRTAKPHHALFESQKGGHFSANTMCQLFLDIYKAVGLKDASSHSGRRTYITRLANKGVGVRLLAELAGHSHISTTQRYIDVNAEQLSEAVELL</sequence>
<dbReference type="Proteomes" id="UP000048949">
    <property type="component" value="Unassembled WGS sequence"/>
</dbReference>
<evidence type="ECO:0000256" key="3">
    <source>
        <dbReference type="ARBA" id="ARBA00023125"/>
    </source>
</evidence>
<evidence type="ECO:0000313" key="7">
    <source>
        <dbReference type="Proteomes" id="UP000048949"/>
    </source>
</evidence>
<evidence type="ECO:0000256" key="1">
    <source>
        <dbReference type="ARBA" id="ARBA00008857"/>
    </source>
</evidence>
<accession>A0A0U1NK94</accession>
<comment type="similarity">
    <text evidence="1">Belongs to the 'phage' integrase family.</text>
</comment>
<organism evidence="6 7">
    <name type="scientific">Nereida ignava</name>
    <dbReference type="NCBI Taxonomy" id="282199"/>
    <lineage>
        <taxon>Bacteria</taxon>
        <taxon>Pseudomonadati</taxon>
        <taxon>Pseudomonadota</taxon>
        <taxon>Alphaproteobacteria</taxon>
        <taxon>Rhodobacterales</taxon>
        <taxon>Roseobacteraceae</taxon>
        <taxon>Nereida</taxon>
    </lineage>
</organism>
<dbReference type="SUPFAM" id="SSF56349">
    <property type="entry name" value="DNA breaking-rejoining enzymes"/>
    <property type="match status" value="1"/>
</dbReference>
<evidence type="ECO:0000313" key="6">
    <source>
        <dbReference type="EMBL" id="CRK74903.1"/>
    </source>
</evidence>
<dbReference type="OrthoDB" id="67979at2"/>
<evidence type="ECO:0000256" key="4">
    <source>
        <dbReference type="ARBA" id="ARBA00023172"/>
    </source>
</evidence>
<dbReference type="AlphaFoldDB" id="A0A0U1NK94"/>
<dbReference type="InterPro" id="IPR050090">
    <property type="entry name" value="Tyrosine_recombinase_XerCD"/>
</dbReference>
<protein>
    <submittedName>
        <fullName evidence="6">Tyrosine recombinase XerC</fullName>
    </submittedName>
</protein>
<proteinExistence type="inferred from homology"/>
<dbReference type="PANTHER" id="PTHR30349">
    <property type="entry name" value="PHAGE INTEGRASE-RELATED"/>
    <property type="match status" value="1"/>
</dbReference>
<dbReference type="STRING" id="282199.GCA_001049735_00943"/>
<gene>
    <name evidence="6" type="primary">xerC_2</name>
    <name evidence="6" type="ORF">NIG5292_00943</name>
</gene>
<keyword evidence="4" id="KW-0233">DNA recombination</keyword>